<name>A0A218Y1S3_PUNGR</name>
<dbReference type="GO" id="GO:0005524">
    <property type="term" value="F:ATP binding"/>
    <property type="evidence" value="ECO:0007669"/>
    <property type="project" value="UniProtKB-KW"/>
</dbReference>
<dbReference type="InterPro" id="IPR011009">
    <property type="entry name" value="Kinase-like_dom_sf"/>
</dbReference>
<dbReference type="Gene3D" id="1.10.510.10">
    <property type="entry name" value="Transferase(Phosphotransferase) domain 1"/>
    <property type="match status" value="1"/>
</dbReference>
<keyword evidence="2" id="KW-0067">ATP-binding</keyword>
<accession>A0A218Y1S3</accession>
<dbReference type="PANTHER" id="PTHR27001:SF764">
    <property type="entry name" value="OS05G0387700 PROTEIN"/>
    <property type="match status" value="1"/>
</dbReference>
<protein>
    <recommendedName>
        <fullName evidence="3">Protein kinase domain-containing protein</fullName>
    </recommendedName>
</protein>
<dbReference type="SUPFAM" id="SSF56112">
    <property type="entry name" value="Protein kinase-like (PK-like)"/>
    <property type="match status" value="1"/>
</dbReference>
<dbReference type="InterPro" id="IPR000719">
    <property type="entry name" value="Prot_kinase_dom"/>
</dbReference>
<dbReference type="EMBL" id="MTKT01000420">
    <property type="protein sequence ID" value="OWM91040.1"/>
    <property type="molecule type" value="Genomic_DNA"/>
</dbReference>
<dbReference type="Proteomes" id="UP000197138">
    <property type="component" value="Unassembled WGS sequence"/>
</dbReference>
<dbReference type="PROSITE" id="PS50011">
    <property type="entry name" value="PROTEIN_KINASE_DOM"/>
    <property type="match status" value="1"/>
</dbReference>
<comment type="caution">
    <text evidence="4">The sequence shown here is derived from an EMBL/GenBank/DDBJ whole genome shotgun (WGS) entry which is preliminary data.</text>
</comment>
<dbReference type="GO" id="GO:0004672">
    <property type="term" value="F:protein kinase activity"/>
    <property type="evidence" value="ECO:0007669"/>
    <property type="project" value="InterPro"/>
</dbReference>
<organism evidence="4 5">
    <name type="scientific">Punica granatum</name>
    <name type="common">Pomegranate</name>
    <dbReference type="NCBI Taxonomy" id="22663"/>
    <lineage>
        <taxon>Eukaryota</taxon>
        <taxon>Viridiplantae</taxon>
        <taxon>Streptophyta</taxon>
        <taxon>Embryophyta</taxon>
        <taxon>Tracheophyta</taxon>
        <taxon>Spermatophyta</taxon>
        <taxon>Magnoliopsida</taxon>
        <taxon>eudicotyledons</taxon>
        <taxon>Gunneridae</taxon>
        <taxon>Pentapetalae</taxon>
        <taxon>rosids</taxon>
        <taxon>malvids</taxon>
        <taxon>Myrtales</taxon>
        <taxon>Lythraceae</taxon>
        <taxon>Punica</taxon>
    </lineage>
</organism>
<dbReference type="PANTHER" id="PTHR27001">
    <property type="entry name" value="OS01G0253100 PROTEIN"/>
    <property type="match status" value="1"/>
</dbReference>
<evidence type="ECO:0000259" key="3">
    <source>
        <dbReference type="PROSITE" id="PS50011"/>
    </source>
</evidence>
<keyword evidence="1" id="KW-0547">Nucleotide-binding</keyword>
<evidence type="ECO:0000313" key="5">
    <source>
        <dbReference type="Proteomes" id="UP000197138"/>
    </source>
</evidence>
<reference evidence="5" key="1">
    <citation type="journal article" date="2017" name="Plant J.">
        <title>The pomegranate (Punica granatum L.) genome and the genomics of punicalagin biosynthesis.</title>
        <authorList>
            <person name="Qin G."/>
            <person name="Xu C."/>
            <person name="Ming R."/>
            <person name="Tang H."/>
            <person name="Guyot R."/>
            <person name="Kramer E.M."/>
            <person name="Hu Y."/>
            <person name="Yi X."/>
            <person name="Qi Y."/>
            <person name="Xu X."/>
            <person name="Gao Z."/>
            <person name="Pan H."/>
            <person name="Jian J."/>
            <person name="Tian Y."/>
            <person name="Yue Z."/>
            <person name="Xu Y."/>
        </authorList>
    </citation>
    <scope>NUCLEOTIDE SEQUENCE [LARGE SCALE GENOMIC DNA]</scope>
    <source>
        <strain evidence="5">cv. Dabenzi</strain>
    </source>
</reference>
<proteinExistence type="predicted"/>
<dbReference type="GO" id="GO:0005886">
    <property type="term" value="C:plasma membrane"/>
    <property type="evidence" value="ECO:0007669"/>
    <property type="project" value="TreeGrafter"/>
</dbReference>
<gene>
    <name evidence="4" type="ORF">CDL15_Pgr023373</name>
</gene>
<dbReference type="AlphaFoldDB" id="A0A218Y1S3"/>
<sequence>MDSALMKYCYEELVQSTDQFNKDGFIGKTQFGKVYRGKLESRNSRTTSSHNFGWLHRVKVIIHMALFIEYLHAHNPQYLIRNIDARHLMLDEVIASSHLTDGYNLKVLDFSMFLGGTFQDLVKTPFHRFAFVGSFGYKDFPTLYRPNRELGPWSDIFAFGILVLTLISKRAYDPEEEEFYHELHLHVWAEEQYERRIKRVGRNKRCPKYSKFSLVHKSLLSSKGFSGRDGFTLTKLAMQCVDNSFCERPSINEVVDSLLKLRTVRRHGSDLDIDHLLCLRKQCA</sequence>
<dbReference type="Gene3D" id="3.30.200.20">
    <property type="entry name" value="Phosphorylase Kinase, domain 1"/>
    <property type="match status" value="1"/>
</dbReference>
<evidence type="ECO:0000256" key="1">
    <source>
        <dbReference type="ARBA" id="ARBA00022741"/>
    </source>
</evidence>
<evidence type="ECO:0000313" key="4">
    <source>
        <dbReference type="EMBL" id="OWM91040.1"/>
    </source>
</evidence>
<evidence type="ECO:0000256" key="2">
    <source>
        <dbReference type="ARBA" id="ARBA00022840"/>
    </source>
</evidence>
<feature type="domain" description="Protein kinase" evidence="3">
    <location>
        <begin position="1"/>
        <end position="259"/>
    </location>
</feature>